<keyword evidence="4" id="KW-0808">Transferase</keyword>
<dbReference type="EMBL" id="BAABAB010000029">
    <property type="protein sequence ID" value="GAA3632099.1"/>
    <property type="molecule type" value="Genomic_DNA"/>
</dbReference>
<sequence>MDPSPRPPTRALAERLLARTEEVLADYLSRLDDVDSVLVHSPAATAQLVDQARSILHEVCAGLAARDASPDVPGLALSSQIGVSRATDRVHPIESLVAADRLFRTVLTAGGECGTELGLGPESITELGTILSEVLFRRLGEACAAYASLLLDEVRLANEHERRRIARELHDRVSYGLNAGFRQLELAELAVTEDLAQTQQRLSAANSLISGTIETTRNLAVGLHAGTPTAALGEALTAYGRSLDSDITTAVEVYGQDSWLVGIVREETYLIVREAMRNAIVHSGAAHLLVRIDIAPRELRAVVEDDGSGFATEQPGGDGLGLQSMRERAALISGSVRVQSRPGVGTRVELVVYLPRLADAEADVDKRGGHRSNA</sequence>
<evidence type="ECO:0000256" key="6">
    <source>
        <dbReference type="ARBA" id="ARBA00022777"/>
    </source>
</evidence>
<keyword evidence="8" id="KW-0902">Two-component regulatory system</keyword>
<feature type="domain" description="Histidine kinase" evidence="9">
    <location>
        <begin position="271"/>
        <end position="356"/>
    </location>
</feature>
<evidence type="ECO:0000256" key="8">
    <source>
        <dbReference type="ARBA" id="ARBA00023012"/>
    </source>
</evidence>
<dbReference type="Pfam" id="PF07730">
    <property type="entry name" value="HisKA_3"/>
    <property type="match status" value="1"/>
</dbReference>
<keyword evidence="3" id="KW-0597">Phosphoprotein</keyword>
<dbReference type="CDD" id="cd16917">
    <property type="entry name" value="HATPase_UhpB-NarQ-NarX-like"/>
    <property type="match status" value="1"/>
</dbReference>
<dbReference type="PROSITE" id="PS50109">
    <property type="entry name" value="HIS_KIN"/>
    <property type="match status" value="1"/>
</dbReference>
<dbReference type="SUPFAM" id="SSF55874">
    <property type="entry name" value="ATPase domain of HSP90 chaperone/DNA topoisomerase II/histidine kinase"/>
    <property type="match status" value="1"/>
</dbReference>
<dbReference type="GO" id="GO:0016301">
    <property type="term" value="F:kinase activity"/>
    <property type="evidence" value="ECO:0007669"/>
    <property type="project" value="UniProtKB-KW"/>
</dbReference>
<gene>
    <name evidence="10" type="ORF">GCM10022236_38290</name>
</gene>
<dbReference type="Proteomes" id="UP001501490">
    <property type="component" value="Unassembled WGS sequence"/>
</dbReference>
<dbReference type="InterPro" id="IPR036890">
    <property type="entry name" value="HATPase_C_sf"/>
</dbReference>
<comment type="catalytic activity">
    <reaction evidence="1">
        <text>ATP + protein L-histidine = ADP + protein N-phospho-L-histidine.</text>
        <dbReference type="EC" id="2.7.13.3"/>
    </reaction>
</comment>
<evidence type="ECO:0000256" key="1">
    <source>
        <dbReference type="ARBA" id="ARBA00000085"/>
    </source>
</evidence>
<dbReference type="InterPro" id="IPR003594">
    <property type="entry name" value="HATPase_dom"/>
</dbReference>
<evidence type="ECO:0000259" key="9">
    <source>
        <dbReference type="PROSITE" id="PS50109"/>
    </source>
</evidence>
<evidence type="ECO:0000313" key="10">
    <source>
        <dbReference type="EMBL" id="GAA3632099.1"/>
    </source>
</evidence>
<evidence type="ECO:0000256" key="4">
    <source>
        <dbReference type="ARBA" id="ARBA00022679"/>
    </source>
</evidence>
<dbReference type="InterPro" id="IPR050482">
    <property type="entry name" value="Sensor_HK_TwoCompSys"/>
</dbReference>
<evidence type="ECO:0000256" key="7">
    <source>
        <dbReference type="ARBA" id="ARBA00022840"/>
    </source>
</evidence>
<dbReference type="Pfam" id="PF02518">
    <property type="entry name" value="HATPase_c"/>
    <property type="match status" value="1"/>
</dbReference>
<protein>
    <recommendedName>
        <fullName evidence="2">histidine kinase</fullName>
        <ecNumber evidence="2">2.7.13.3</ecNumber>
    </recommendedName>
</protein>
<comment type="caution">
    <text evidence="10">The sequence shown here is derived from an EMBL/GenBank/DDBJ whole genome shotgun (WGS) entry which is preliminary data.</text>
</comment>
<accession>A0ABP7AH89</accession>
<dbReference type="SMART" id="SM00387">
    <property type="entry name" value="HATPase_c"/>
    <property type="match status" value="1"/>
</dbReference>
<keyword evidence="5" id="KW-0547">Nucleotide-binding</keyword>
<keyword evidence="11" id="KW-1185">Reference proteome</keyword>
<dbReference type="PANTHER" id="PTHR24421">
    <property type="entry name" value="NITRATE/NITRITE SENSOR PROTEIN NARX-RELATED"/>
    <property type="match status" value="1"/>
</dbReference>
<dbReference type="Gene3D" id="3.30.565.10">
    <property type="entry name" value="Histidine kinase-like ATPase, C-terminal domain"/>
    <property type="match status" value="1"/>
</dbReference>
<evidence type="ECO:0000313" key="11">
    <source>
        <dbReference type="Proteomes" id="UP001501490"/>
    </source>
</evidence>
<evidence type="ECO:0000256" key="3">
    <source>
        <dbReference type="ARBA" id="ARBA00022553"/>
    </source>
</evidence>
<dbReference type="PANTHER" id="PTHR24421:SF10">
    <property type="entry name" value="NITRATE_NITRITE SENSOR PROTEIN NARQ"/>
    <property type="match status" value="1"/>
</dbReference>
<dbReference type="InterPro" id="IPR005467">
    <property type="entry name" value="His_kinase_dom"/>
</dbReference>
<evidence type="ECO:0000256" key="5">
    <source>
        <dbReference type="ARBA" id="ARBA00022741"/>
    </source>
</evidence>
<proteinExistence type="predicted"/>
<organism evidence="10 11">
    <name type="scientific">Microlunatus ginsengisoli</name>
    <dbReference type="NCBI Taxonomy" id="363863"/>
    <lineage>
        <taxon>Bacteria</taxon>
        <taxon>Bacillati</taxon>
        <taxon>Actinomycetota</taxon>
        <taxon>Actinomycetes</taxon>
        <taxon>Propionibacteriales</taxon>
        <taxon>Propionibacteriaceae</taxon>
        <taxon>Microlunatus</taxon>
    </lineage>
</organism>
<keyword evidence="6 10" id="KW-0418">Kinase</keyword>
<reference evidence="11" key="1">
    <citation type="journal article" date="2019" name="Int. J. Syst. Evol. Microbiol.">
        <title>The Global Catalogue of Microorganisms (GCM) 10K type strain sequencing project: providing services to taxonomists for standard genome sequencing and annotation.</title>
        <authorList>
            <consortium name="The Broad Institute Genomics Platform"/>
            <consortium name="The Broad Institute Genome Sequencing Center for Infectious Disease"/>
            <person name="Wu L."/>
            <person name="Ma J."/>
        </authorList>
    </citation>
    <scope>NUCLEOTIDE SEQUENCE [LARGE SCALE GENOMIC DNA]</scope>
    <source>
        <strain evidence="11">JCM 16929</strain>
    </source>
</reference>
<dbReference type="Gene3D" id="1.20.5.1930">
    <property type="match status" value="1"/>
</dbReference>
<dbReference type="EC" id="2.7.13.3" evidence="2"/>
<keyword evidence="7" id="KW-0067">ATP-binding</keyword>
<dbReference type="RefSeq" id="WP_344807560.1">
    <property type="nucleotide sequence ID" value="NZ_BAABAB010000029.1"/>
</dbReference>
<evidence type="ECO:0000256" key="2">
    <source>
        <dbReference type="ARBA" id="ARBA00012438"/>
    </source>
</evidence>
<name>A0ABP7AH89_9ACTN</name>
<dbReference type="InterPro" id="IPR011712">
    <property type="entry name" value="Sig_transdc_His_kin_sub3_dim/P"/>
</dbReference>